<protein>
    <recommendedName>
        <fullName evidence="3">PX domain-containing protein</fullName>
    </recommendedName>
</protein>
<dbReference type="GO" id="GO:0035091">
    <property type="term" value="F:phosphatidylinositol binding"/>
    <property type="evidence" value="ECO:0007669"/>
    <property type="project" value="InterPro"/>
</dbReference>
<dbReference type="AlphaFoldDB" id="A0AAD8PFJ9"/>
<accession>A0AAD8PFJ9</accession>
<evidence type="ECO:0000313" key="5">
    <source>
        <dbReference type="Proteomes" id="UP001230268"/>
    </source>
</evidence>
<dbReference type="InterPro" id="IPR036871">
    <property type="entry name" value="PX_dom_sf"/>
</dbReference>
<dbReference type="InterPro" id="IPR011989">
    <property type="entry name" value="ARM-like"/>
</dbReference>
<evidence type="ECO:0000256" key="2">
    <source>
        <dbReference type="SAM" id="MobiDB-lite"/>
    </source>
</evidence>
<feature type="domain" description="PX" evidence="3">
    <location>
        <begin position="101"/>
        <end position="173"/>
    </location>
</feature>
<feature type="coiled-coil region" evidence="1">
    <location>
        <begin position="912"/>
        <end position="946"/>
    </location>
</feature>
<evidence type="ECO:0000256" key="1">
    <source>
        <dbReference type="SAM" id="Coils"/>
    </source>
</evidence>
<feature type="region of interest" description="Disordered" evidence="2">
    <location>
        <begin position="31"/>
        <end position="51"/>
    </location>
</feature>
<comment type="caution">
    <text evidence="4">The sequence shown here is derived from an EMBL/GenBank/DDBJ whole genome shotgun (WGS) entry which is preliminary data.</text>
</comment>
<dbReference type="Gene3D" id="1.25.10.10">
    <property type="entry name" value="Leucine-rich Repeat Variant"/>
    <property type="match status" value="1"/>
</dbReference>
<sequence>MGDLPYDAMHEEAEEGRYVDNEMIEEPVTISDHNEDGNHKSQKSQMSPTFHVSNRQKVSVGNIKDMFIAQLDLRLTDYFTNIRCACSYTLYSLHFNDFGVHKVVKRRFSEIWKYDEALRSAGYKVPVMLPPKQFWKNTAPDFLLQRFQGLKNYFAKQLKHPSMVQLYILHMFLGGDAEAIVYIYLVLASTKEEKMKAVNTLLGYLMKNHNERREVLADIMKPPFTSFIKLSTSATEEQFTDNEYIDYRLSNQLVFDSLLELLVYGDQKAVYEVCAVFFYMLHHGEKIKKAALNVQAIRYVAKAISRLLISDGISELECPFSRFLHPLTSQVLDYVPTDQGKTWSVVSYYLVMALNLMPETSRSFLENAGFMDNLSSLIEYNDYDIMRRFSAWLLWNCAFQKDLNTLIDRHSLTLLLKKLYASEDATVKMLCGLVTVALMASGWFDRESEPRALASVMNLLDYMHDLDVFIHQQIFSHWSISRFCELLGNTSLPVGARLFLVSVLNNYVMAHLDTKRQEIDIEKLCESERTGNITKLAFALFGTVDGDYRKDVDVKNDLTFKENFVSMYYFSLKSVSEAFTDILYDISDSSSRDRATVENEDLLFEEMQLAYATATCLLALPYNSPTGKEGDYFDVNFNPNSCLVHFRNVAHMKGGNVKLTMDTTEQINLEDTAEIRLDSRFFNRRLGILRVILARMKETAADLENIHLSNNEVPNDCTSLLRRFWSPRNLVNSGRPLNTVDSSVEAVRDEEGDIFNNFEFPGLDSPILDLSKSFRAVDALEVNKYLSAILNYGIVQRNLLKLTRFFILFYQTCDSRLKFYTSMLESLECRIDEMQLQNFDELVEVEERFTADTLCYREGMKKESEVLSKLQENNSMLTRVHSVLKSNNLKLDSCRKQVLAIQKRIDDIPRLREDSVAAKKKLENQYKELQESIDSANDKMLKLQGDVADDESLKQEYSLQIKQLTNLSSIMDLGSTEDIMKEIQNITPEEIRNELQDNACSILSENTFGDVLDSDTAFKLKRVALNHLNNIQEKLTELYNKDTNHQIVTLNRKVKQDEDRLYRVQVELQSARRSLVIDSSVLEESLAAHKAMLNNLQSTKNNLELEVSKINDSNKLLDEQLATLRGSNEVARLRLEETRECLMGMINQQRKTRLDMFWKLLDAEFMCKKMLQEQNKLLTAFDQKDKLLDVLNRVRMEEQTSRNKLIASFKVAAQRLEATAEFLDGSTPK</sequence>
<dbReference type="Proteomes" id="UP001230268">
    <property type="component" value="Unassembled WGS sequence"/>
</dbReference>
<dbReference type="Pfam" id="PF00787">
    <property type="entry name" value="PX"/>
    <property type="match status" value="1"/>
</dbReference>
<reference evidence="4" key="1">
    <citation type="submission" date="2023-08" db="EMBL/GenBank/DDBJ databases">
        <title>Draft sequence of the Babesia gibsoni genome.</title>
        <authorList>
            <person name="Yamagishi J.Y."/>
            <person name="Xuan X.X."/>
        </authorList>
    </citation>
    <scope>NUCLEOTIDE SEQUENCE</scope>
    <source>
        <strain evidence="4">Azabu</strain>
    </source>
</reference>
<feature type="coiled-coil region" evidence="1">
    <location>
        <begin position="1086"/>
        <end position="1120"/>
    </location>
</feature>
<keyword evidence="1" id="KW-0175">Coiled coil</keyword>
<proteinExistence type="predicted"/>
<dbReference type="CDD" id="cd06093">
    <property type="entry name" value="PX_domain"/>
    <property type="match status" value="1"/>
</dbReference>
<keyword evidence="5" id="KW-1185">Reference proteome</keyword>
<name>A0AAD8PFJ9_BABGI</name>
<evidence type="ECO:0000313" key="4">
    <source>
        <dbReference type="EMBL" id="KAK1444364.1"/>
    </source>
</evidence>
<dbReference type="SUPFAM" id="SSF64268">
    <property type="entry name" value="PX domain"/>
    <property type="match status" value="1"/>
</dbReference>
<dbReference type="InterPro" id="IPR016024">
    <property type="entry name" value="ARM-type_fold"/>
</dbReference>
<organism evidence="4 5">
    <name type="scientific">Babesia gibsoni</name>
    <dbReference type="NCBI Taxonomy" id="33632"/>
    <lineage>
        <taxon>Eukaryota</taxon>
        <taxon>Sar</taxon>
        <taxon>Alveolata</taxon>
        <taxon>Apicomplexa</taxon>
        <taxon>Aconoidasida</taxon>
        <taxon>Piroplasmida</taxon>
        <taxon>Babesiidae</taxon>
        <taxon>Babesia</taxon>
    </lineage>
</organism>
<dbReference type="SUPFAM" id="SSF48371">
    <property type="entry name" value="ARM repeat"/>
    <property type="match status" value="1"/>
</dbReference>
<dbReference type="EMBL" id="JAVEPI010000001">
    <property type="protein sequence ID" value="KAK1444364.1"/>
    <property type="molecule type" value="Genomic_DNA"/>
</dbReference>
<dbReference type="InterPro" id="IPR001683">
    <property type="entry name" value="PX_dom"/>
</dbReference>
<dbReference type="Gene3D" id="3.30.1520.10">
    <property type="entry name" value="Phox-like domain"/>
    <property type="match status" value="1"/>
</dbReference>
<evidence type="ECO:0000259" key="3">
    <source>
        <dbReference type="Pfam" id="PF00787"/>
    </source>
</evidence>
<gene>
    <name evidence="4" type="ORF">BgAZ_102700</name>
</gene>